<evidence type="ECO:0000313" key="1">
    <source>
        <dbReference type="EMBL" id="QHU05463.1"/>
    </source>
</evidence>
<dbReference type="EMBL" id="MN740415">
    <property type="protein sequence ID" value="QHU05463.1"/>
    <property type="molecule type" value="Genomic_DNA"/>
</dbReference>
<protein>
    <submittedName>
        <fullName evidence="1">Uncharacterized protein</fullName>
    </submittedName>
</protein>
<accession>A0A6C0JJA9</accession>
<dbReference type="AlphaFoldDB" id="A0A6C0JJA9"/>
<organism evidence="1">
    <name type="scientific">viral metagenome</name>
    <dbReference type="NCBI Taxonomy" id="1070528"/>
    <lineage>
        <taxon>unclassified sequences</taxon>
        <taxon>metagenomes</taxon>
        <taxon>organismal metagenomes</taxon>
    </lineage>
</organism>
<sequence>MASFYKRSLIQDQYYVQSISPVTLSGTTVTPISPSRPKLTRPVAASEIIRQRAVCGVSNNIIDINGDGGDPNIDLGVLYSNGTRLQYLDFKATTGVCDVVVGDKIVTVVDSNGVTYDQFLAGYTLTSAYSGNAVFPMPRPNNVLTSGLRPPVKVPFIPSNINC</sequence>
<name>A0A6C0JJA9_9ZZZZ</name>
<reference evidence="1" key="1">
    <citation type="journal article" date="2020" name="Nature">
        <title>Giant virus diversity and host interactions through global metagenomics.</title>
        <authorList>
            <person name="Schulz F."/>
            <person name="Roux S."/>
            <person name="Paez-Espino D."/>
            <person name="Jungbluth S."/>
            <person name="Walsh D.A."/>
            <person name="Denef V.J."/>
            <person name="McMahon K.D."/>
            <person name="Konstantinidis K.T."/>
            <person name="Eloe-Fadrosh E.A."/>
            <person name="Kyrpides N.C."/>
            <person name="Woyke T."/>
        </authorList>
    </citation>
    <scope>NUCLEOTIDE SEQUENCE</scope>
    <source>
        <strain evidence="1">GVMAG-M-3300027734-16</strain>
    </source>
</reference>
<proteinExistence type="predicted"/>